<evidence type="ECO:0000256" key="4">
    <source>
        <dbReference type="ARBA" id="ARBA00022729"/>
    </source>
</evidence>
<dbReference type="AlphaFoldDB" id="A0AAP0Q3T8"/>
<keyword evidence="4 6" id="KW-0732">Signal</keyword>
<keyword evidence="6" id="KW-0217">Developmental protein</keyword>
<keyword evidence="3 6" id="KW-0964">Secreted</keyword>
<reference evidence="7 8" key="1">
    <citation type="submission" date="2024-01" db="EMBL/GenBank/DDBJ databases">
        <title>Genome assemblies of Stephania.</title>
        <authorList>
            <person name="Yang L."/>
        </authorList>
    </citation>
    <scope>NUCLEOTIDE SEQUENCE [LARGE SCALE GENOMIC DNA]</scope>
    <source>
        <strain evidence="7">JXDWG</strain>
        <tissue evidence="7">Leaf</tissue>
    </source>
</reference>
<dbReference type="Pfam" id="PF17181">
    <property type="entry name" value="EPF"/>
    <property type="match status" value="1"/>
</dbReference>
<evidence type="ECO:0000313" key="8">
    <source>
        <dbReference type="Proteomes" id="UP001419268"/>
    </source>
</evidence>
<protein>
    <recommendedName>
        <fullName evidence="6">Epidermal patterning factor-like protein</fullName>
    </recommendedName>
</protein>
<name>A0AAP0Q3T8_9MAGN</name>
<comment type="function">
    <text evidence="6">Controls stomatal patterning.</text>
</comment>
<proteinExistence type="inferred from homology"/>
<evidence type="ECO:0000256" key="2">
    <source>
        <dbReference type="ARBA" id="ARBA00008127"/>
    </source>
</evidence>
<keyword evidence="8" id="KW-1185">Reference proteome</keyword>
<feature type="chain" id="PRO_5042661461" description="Epidermal patterning factor-like protein" evidence="6">
    <location>
        <begin position="29"/>
        <end position="123"/>
    </location>
</feature>
<comment type="caution">
    <text evidence="7">The sequence shown here is derived from an EMBL/GenBank/DDBJ whole genome shotgun (WGS) entry which is preliminary data.</text>
</comment>
<keyword evidence="5" id="KW-1015">Disulfide bond</keyword>
<evidence type="ECO:0000256" key="3">
    <source>
        <dbReference type="ARBA" id="ARBA00022525"/>
    </source>
</evidence>
<evidence type="ECO:0000313" key="7">
    <source>
        <dbReference type="EMBL" id="KAK9166103.1"/>
    </source>
</evidence>
<dbReference type="GO" id="GO:0010052">
    <property type="term" value="P:guard cell differentiation"/>
    <property type="evidence" value="ECO:0007669"/>
    <property type="project" value="UniProtKB-UniRule"/>
</dbReference>
<comment type="similarity">
    <text evidence="2 6">Belongs to the plant cysteine rich small secretory peptide family. Epidermal patterning factor subfamily.</text>
</comment>
<evidence type="ECO:0000256" key="5">
    <source>
        <dbReference type="ARBA" id="ARBA00023157"/>
    </source>
</evidence>
<feature type="signal peptide" evidence="6">
    <location>
        <begin position="1"/>
        <end position="28"/>
    </location>
</feature>
<accession>A0AAP0Q3T8</accession>
<dbReference type="EMBL" id="JBBNAG010000001">
    <property type="protein sequence ID" value="KAK9166103.1"/>
    <property type="molecule type" value="Genomic_DNA"/>
</dbReference>
<dbReference type="PANTHER" id="PTHR33109:SF7">
    <property type="entry name" value="EPIDERMAL PATTERNING FACTOR-LIKE PROTEIN 2"/>
    <property type="match status" value="1"/>
</dbReference>
<organism evidence="7 8">
    <name type="scientific">Stephania cephalantha</name>
    <dbReference type="NCBI Taxonomy" id="152367"/>
    <lineage>
        <taxon>Eukaryota</taxon>
        <taxon>Viridiplantae</taxon>
        <taxon>Streptophyta</taxon>
        <taxon>Embryophyta</taxon>
        <taxon>Tracheophyta</taxon>
        <taxon>Spermatophyta</taxon>
        <taxon>Magnoliopsida</taxon>
        <taxon>Ranunculales</taxon>
        <taxon>Menispermaceae</taxon>
        <taxon>Menispermoideae</taxon>
        <taxon>Cissampelideae</taxon>
        <taxon>Stephania</taxon>
    </lineage>
</organism>
<gene>
    <name evidence="7" type="ORF">Scep_001294</name>
</gene>
<dbReference type="PANTHER" id="PTHR33109">
    <property type="entry name" value="EPIDERMAL PATTERNING FACTOR-LIKE PROTEIN 4"/>
    <property type="match status" value="1"/>
</dbReference>
<dbReference type="InterPro" id="IPR039455">
    <property type="entry name" value="EPFL"/>
</dbReference>
<dbReference type="Proteomes" id="UP001419268">
    <property type="component" value="Unassembled WGS sequence"/>
</dbReference>
<dbReference type="GO" id="GO:0005576">
    <property type="term" value="C:extracellular region"/>
    <property type="evidence" value="ECO:0007669"/>
    <property type="project" value="UniProtKB-SubCell"/>
</dbReference>
<comment type="subcellular location">
    <subcellularLocation>
        <location evidence="1 6">Secreted</location>
    </subcellularLocation>
</comment>
<sequence length="123" mass="13647">MGSTRSNCLCFHPHFHLTLSLIFLVVSSSSILSEGRAVFGLTKSSQMGREEKVFLRAQIGSRPPTCARRCSSCGHCEAVQVPVIPQEKGKRRQFSTASFRGEDGSNYKPMSWKCKCGDMIFNP</sequence>
<evidence type="ECO:0000256" key="1">
    <source>
        <dbReference type="ARBA" id="ARBA00004613"/>
    </source>
</evidence>
<evidence type="ECO:0000256" key="6">
    <source>
        <dbReference type="RuleBase" id="RU367102"/>
    </source>
</evidence>